<dbReference type="EMBL" id="AGXA01000004">
    <property type="protein sequence ID" value="EKU94238.1"/>
    <property type="molecule type" value="Genomic_DNA"/>
</dbReference>
<name>K9EC21_9LACT</name>
<dbReference type="PANTHER" id="PTHR38438:SF1">
    <property type="entry name" value="RIBOFLAVIN TRANSPORTER RIBU"/>
    <property type="match status" value="1"/>
</dbReference>
<evidence type="ECO:0000256" key="8">
    <source>
        <dbReference type="PIRNR" id="PIRNR037778"/>
    </source>
</evidence>
<comment type="caution">
    <text evidence="10">The sequence shown here is derived from an EMBL/GenBank/DDBJ whole genome shotgun (WGS) entry which is preliminary data.</text>
</comment>
<dbReference type="Gene3D" id="1.10.1760.20">
    <property type="match status" value="1"/>
</dbReference>
<dbReference type="AlphaFoldDB" id="K9EC21"/>
<accession>K9EC21</accession>
<evidence type="ECO:0000256" key="3">
    <source>
        <dbReference type="ARBA" id="ARBA00022448"/>
    </source>
</evidence>
<dbReference type="RefSeq" id="WP_003776573.1">
    <property type="nucleotide sequence ID" value="NZ_JH992957.1"/>
</dbReference>
<evidence type="ECO:0000256" key="5">
    <source>
        <dbReference type="ARBA" id="ARBA00022692"/>
    </source>
</evidence>
<feature type="transmembrane region" description="Helical" evidence="9">
    <location>
        <begin position="152"/>
        <end position="179"/>
    </location>
</feature>
<dbReference type="Proteomes" id="UP000009875">
    <property type="component" value="Unassembled WGS sequence"/>
</dbReference>
<comment type="similarity">
    <text evidence="2 8">Belongs to the prokaryotic riboflavin transporter (P-RFT) (TC 2.A.87) family.</text>
</comment>
<dbReference type="PATRIC" id="fig|883081.3.peg.272"/>
<evidence type="ECO:0000256" key="1">
    <source>
        <dbReference type="ARBA" id="ARBA00004651"/>
    </source>
</evidence>
<keyword evidence="5 9" id="KW-0812">Transmembrane</keyword>
<keyword evidence="7 8" id="KW-0472">Membrane</keyword>
<dbReference type="OrthoDB" id="9809216at2"/>
<feature type="transmembrane region" description="Helical" evidence="9">
    <location>
        <begin position="111"/>
        <end position="132"/>
    </location>
</feature>
<proteinExistence type="inferred from homology"/>
<dbReference type="STRING" id="883081.HMPREF9698_00270"/>
<dbReference type="InterPro" id="IPR024529">
    <property type="entry name" value="ECF_trnsprt_substrate-spec"/>
</dbReference>
<dbReference type="eggNOG" id="COG3601">
    <property type="taxonomic scope" value="Bacteria"/>
</dbReference>
<feature type="transmembrane region" description="Helical" evidence="9">
    <location>
        <begin position="45"/>
        <end position="70"/>
    </location>
</feature>
<dbReference type="PANTHER" id="PTHR38438">
    <property type="entry name" value="RIBOFLAVIN TRANSPORTER RIBU"/>
    <property type="match status" value="1"/>
</dbReference>
<dbReference type="InterPro" id="IPR025720">
    <property type="entry name" value="RibU"/>
</dbReference>
<keyword evidence="11" id="KW-1185">Reference proteome</keyword>
<comment type="subcellular location">
    <subcellularLocation>
        <location evidence="1">Cell membrane</location>
        <topology evidence="1">Multi-pass membrane protein</topology>
    </subcellularLocation>
</comment>
<evidence type="ECO:0000256" key="4">
    <source>
        <dbReference type="ARBA" id="ARBA00022475"/>
    </source>
</evidence>
<dbReference type="PIRSF" id="PIRSF037778">
    <property type="entry name" value="UCP037778_transp_RibU"/>
    <property type="match status" value="1"/>
</dbReference>
<reference evidence="10 11" key="1">
    <citation type="submission" date="2012-09" db="EMBL/GenBank/DDBJ databases">
        <title>The Genome Sequence of Alloiococcus otitis ATCC 51267.</title>
        <authorList>
            <consortium name="The Broad Institute Genome Sequencing Platform"/>
            <person name="Earl A."/>
            <person name="Ward D."/>
            <person name="Feldgarden M."/>
            <person name="Gevers D."/>
            <person name="Huys G."/>
            <person name="Walker B."/>
            <person name="Young S.K."/>
            <person name="Zeng Q."/>
            <person name="Gargeya S."/>
            <person name="Fitzgerald M."/>
            <person name="Haas B."/>
            <person name="Abouelleil A."/>
            <person name="Alvarado L."/>
            <person name="Arachchi H.M."/>
            <person name="Berlin A.M."/>
            <person name="Chapman S.B."/>
            <person name="Goldberg J."/>
            <person name="Griggs A."/>
            <person name="Gujja S."/>
            <person name="Hansen M."/>
            <person name="Howarth C."/>
            <person name="Imamovic A."/>
            <person name="Larimer J."/>
            <person name="McCowen C."/>
            <person name="Montmayeur A."/>
            <person name="Murphy C."/>
            <person name="Neiman D."/>
            <person name="Pearson M."/>
            <person name="Priest M."/>
            <person name="Roberts A."/>
            <person name="Saif S."/>
            <person name="Shea T."/>
            <person name="Sisk P."/>
            <person name="Sykes S."/>
            <person name="Wortman J."/>
            <person name="Nusbaum C."/>
            <person name="Birren B."/>
        </authorList>
    </citation>
    <scope>NUCLEOTIDE SEQUENCE [LARGE SCALE GENOMIC DNA]</scope>
    <source>
        <strain evidence="10 11">ATCC 51267</strain>
    </source>
</reference>
<evidence type="ECO:0000313" key="11">
    <source>
        <dbReference type="Proteomes" id="UP000009875"/>
    </source>
</evidence>
<keyword evidence="6 9" id="KW-1133">Transmembrane helix</keyword>
<comment type="function">
    <text evidence="8">Probably a riboflavin-binding protein that interacts with the energy-coupling factor (ECF) ABC-transporter complex.</text>
</comment>
<dbReference type="HOGENOM" id="CLU_086673_2_2_9"/>
<evidence type="ECO:0000256" key="6">
    <source>
        <dbReference type="ARBA" id="ARBA00022989"/>
    </source>
</evidence>
<evidence type="ECO:0000256" key="2">
    <source>
        <dbReference type="ARBA" id="ARBA00005540"/>
    </source>
</evidence>
<dbReference type="Pfam" id="PF12822">
    <property type="entry name" value="ECF_trnsprt"/>
    <property type="match status" value="1"/>
</dbReference>
<evidence type="ECO:0000256" key="9">
    <source>
        <dbReference type="SAM" id="Phobius"/>
    </source>
</evidence>
<dbReference type="GO" id="GO:0005886">
    <property type="term" value="C:plasma membrane"/>
    <property type="evidence" value="ECO:0007669"/>
    <property type="project" value="UniProtKB-SubCell"/>
</dbReference>
<keyword evidence="4 8" id="KW-1003">Cell membrane</keyword>
<dbReference type="GO" id="GO:0032217">
    <property type="term" value="F:riboflavin transmembrane transporter activity"/>
    <property type="evidence" value="ECO:0007669"/>
    <property type="project" value="UniProtKB-UniRule"/>
</dbReference>
<organism evidence="10 11">
    <name type="scientific">Alloiococcus otitis ATCC 51267</name>
    <dbReference type="NCBI Taxonomy" id="883081"/>
    <lineage>
        <taxon>Bacteria</taxon>
        <taxon>Bacillati</taxon>
        <taxon>Bacillota</taxon>
        <taxon>Bacilli</taxon>
        <taxon>Lactobacillales</taxon>
        <taxon>Carnobacteriaceae</taxon>
        <taxon>Alloiococcus</taxon>
    </lineage>
</organism>
<feature type="transmembrane region" description="Helical" evidence="9">
    <location>
        <begin position="76"/>
        <end position="99"/>
    </location>
</feature>
<gene>
    <name evidence="10" type="ORF">HMPREF9698_00270</name>
</gene>
<evidence type="ECO:0000313" key="10">
    <source>
        <dbReference type="EMBL" id="EKU94238.1"/>
    </source>
</evidence>
<protein>
    <recommendedName>
        <fullName evidence="8">Riboflavin transporter</fullName>
    </recommendedName>
</protein>
<keyword evidence="3 8" id="KW-0813">Transport</keyword>
<sequence>MENTKTKRLVGVAAMAAIAFIISRFDFPIFPTVPFLKIDFSDIPIFFGMYVFGPVAGVFIAFIRSLLGYVVTGGEAGFPVGAIASFVASVSLTLPLYYFTVNKKLNLKTKLLAGLVASLVLAFMLTLSNYFFVLPAYLTVMGFDITELTGSVANYIIYFLVPFNLIKGALVSSLVYIVYERMATWLNKQRKRYFKDPIDQQPGASVSNS</sequence>
<evidence type="ECO:0000256" key="7">
    <source>
        <dbReference type="ARBA" id="ARBA00023136"/>
    </source>
</evidence>